<comment type="caution">
    <text evidence="11">The sequence shown here is derived from an EMBL/GenBank/DDBJ whole genome shotgun (WGS) entry which is preliminary data.</text>
</comment>
<evidence type="ECO:0000256" key="3">
    <source>
        <dbReference type="ARBA" id="ARBA00022448"/>
    </source>
</evidence>
<feature type="transmembrane region" description="Helical" evidence="9">
    <location>
        <begin position="48"/>
        <end position="69"/>
    </location>
</feature>
<evidence type="ECO:0000256" key="6">
    <source>
        <dbReference type="ARBA" id="ARBA00022692"/>
    </source>
</evidence>
<comment type="similarity">
    <text evidence="2 9">Belongs to the ABC-2 integral membrane protein family.</text>
</comment>
<keyword evidence="4 9" id="KW-1003">Cell membrane</keyword>
<keyword evidence="7 9" id="KW-1133">Transmembrane helix</keyword>
<gene>
    <name evidence="11" type="ORF">OO017_08610</name>
</gene>
<evidence type="ECO:0000313" key="11">
    <source>
        <dbReference type="EMBL" id="MCX2740003.1"/>
    </source>
</evidence>
<organism evidence="11 12">
    <name type="scientific">Pontibacter anaerobius</name>
    <dbReference type="NCBI Taxonomy" id="2993940"/>
    <lineage>
        <taxon>Bacteria</taxon>
        <taxon>Pseudomonadati</taxon>
        <taxon>Bacteroidota</taxon>
        <taxon>Cytophagia</taxon>
        <taxon>Cytophagales</taxon>
        <taxon>Hymenobacteraceae</taxon>
        <taxon>Pontibacter</taxon>
    </lineage>
</organism>
<reference evidence="11 12" key="1">
    <citation type="submission" date="2022-11" db="EMBL/GenBank/DDBJ databases">
        <title>The characterization of three novel Bacteroidetes species and genomic analysis of their roles in tidal elemental geochemical cycles.</title>
        <authorList>
            <person name="Ma K.-J."/>
        </authorList>
    </citation>
    <scope>NUCLEOTIDE SEQUENCE [LARGE SCALE GENOMIC DNA]</scope>
    <source>
        <strain evidence="11 12">M82</strain>
    </source>
</reference>
<feature type="transmembrane region" description="Helical" evidence="9">
    <location>
        <begin position="255"/>
        <end position="273"/>
    </location>
</feature>
<feature type="transmembrane region" description="Helical" evidence="9">
    <location>
        <begin position="163"/>
        <end position="186"/>
    </location>
</feature>
<keyword evidence="5" id="KW-0997">Cell inner membrane</keyword>
<dbReference type="InterPro" id="IPR013525">
    <property type="entry name" value="ABC2_TM"/>
</dbReference>
<dbReference type="InterPro" id="IPR000412">
    <property type="entry name" value="ABC_2_transport"/>
</dbReference>
<evidence type="ECO:0000256" key="5">
    <source>
        <dbReference type="ARBA" id="ARBA00022519"/>
    </source>
</evidence>
<keyword evidence="3 9" id="KW-0813">Transport</keyword>
<dbReference type="PANTHER" id="PTHR30413:SF8">
    <property type="entry name" value="TRANSPORT PERMEASE PROTEIN"/>
    <property type="match status" value="1"/>
</dbReference>
<keyword evidence="12" id="KW-1185">Reference proteome</keyword>
<dbReference type="PANTHER" id="PTHR30413">
    <property type="entry name" value="INNER MEMBRANE TRANSPORT PERMEASE"/>
    <property type="match status" value="1"/>
</dbReference>
<sequence>MAAGKKVWDWEISAKTSYWDWSLPELWSYRYLLSSLVRRDFLLKYQQTILGPLWILLLPILTLITYVLVFGKLVGISTGETPKVLFYFSGIVLWNLFSDSFTGTSNTFRENARLFSKVYFPRIVMPAAVTSSHFLQFLIQFALLLLLIGYYGIFQGYRPSFSLWVVGFPIAIVLVGVIGFSLGLLFSVLTAKYRDMVSLINLGIRLFMFLTPVIYPLASVPDNLHWIVTLNPLTPLFELFRLGLLGEGVVTPANLIYSLLFAIIVALAALLTFNKQGDKLIDVV</sequence>
<feature type="transmembrane region" description="Helical" evidence="9">
    <location>
        <begin position="84"/>
        <end position="102"/>
    </location>
</feature>
<feature type="transmembrane region" description="Helical" evidence="9">
    <location>
        <begin position="198"/>
        <end position="218"/>
    </location>
</feature>
<evidence type="ECO:0000313" key="12">
    <source>
        <dbReference type="Proteomes" id="UP001207228"/>
    </source>
</evidence>
<dbReference type="Pfam" id="PF01061">
    <property type="entry name" value="ABC2_membrane"/>
    <property type="match status" value="1"/>
</dbReference>
<evidence type="ECO:0000256" key="4">
    <source>
        <dbReference type="ARBA" id="ARBA00022475"/>
    </source>
</evidence>
<evidence type="ECO:0000256" key="8">
    <source>
        <dbReference type="ARBA" id="ARBA00023136"/>
    </source>
</evidence>
<proteinExistence type="inferred from homology"/>
<feature type="domain" description="ABC transmembrane type-2" evidence="10">
    <location>
        <begin position="50"/>
        <end position="276"/>
    </location>
</feature>
<keyword evidence="8 9" id="KW-0472">Membrane</keyword>
<dbReference type="PROSITE" id="PS51012">
    <property type="entry name" value="ABC_TM2"/>
    <property type="match status" value="1"/>
</dbReference>
<evidence type="ECO:0000256" key="1">
    <source>
        <dbReference type="ARBA" id="ARBA00004429"/>
    </source>
</evidence>
<dbReference type="EMBL" id="JAPFQO010000005">
    <property type="protein sequence ID" value="MCX2740003.1"/>
    <property type="molecule type" value="Genomic_DNA"/>
</dbReference>
<name>A0ABT3RDS1_9BACT</name>
<protein>
    <recommendedName>
        <fullName evidence="9">Transport permease protein</fullName>
    </recommendedName>
</protein>
<dbReference type="InterPro" id="IPR047817">
    <property type="entry name" value="ABC2_TM_bact-type"/>
</dbReference>
<dbReference type="Proteomes" id="UP001207228">
    <property type="component" value="Unassembled WGS sequence"/>
</dbReference>
<evidence type="ECO:0000256" key="7">
    <source>
        <dbReference type="ARBA" id="ARBA00022989"/>
    </source>
</evidence>
<comment type="subcellular location">
    <subcellularLocation>
        <location evidence="1">Cell inner membrane</location>
        <topology evidence="1">Multi-pass membrane protein</topology>
    </subcellularLocation>
    <subcellularLocation>
        <location evidence="9">Cell membrane</location>
        <topology evidence="9">Multi-pass membrane protein</topology>
    </subcellularLocation>
</comment>
<keyword evidence="6 9" id="KW-0812">Transmembrane</keyword>
<dbReference type="PRINTS" id="PR00164">
    <property type="entry name" value="ABC2TRNSPORT"/>
</dbReference>
<evidence type="ECO:0000259" key="10">
    <source>
        <dbReference type="PROSITE" id="PS51012"/>
    </source>
</evidence>
<evidence type="ECO:0000256" key="9">
    <source>
        <dbReference type="RuleBase" id="RU361157"/>
    </source>
</evidence>
<evidence type="ECO:0000256" key="2">
    <source>
        <dbReference type="ARBA" id="ARBA00007783"/>
    </source>
</evidence>
<dbReference type="RefSeq" id="WP_266052071.1">
    <property type="nucleotide sequence ID" value="NZ_JAPFQO010000005.1"/>
</dbReference>
<feature type="transmembrane region" description="Helical" evidence="9">
    <location>
        <begin position="123"/>
        <end position="151"/>
    </location>
</feature>
<accession>A0ABT3RDS1</accession>